<evidence type="ECO:0000313" key="1">
    <source>
        <dbReference type="EMBL" id="SPU57702.1"/>
    </source>
</evidence>
<dbReference type="Proteomes" id="UP000251186">
    <property type="component" value="Unassembled WGS sequence"/>
</dbReference>
<accession>A0A2X1BY53</accession>
<sequence>MFGQRETSEQGLNLGIAQIGFAQAVRRLADIAFGGEEDKNIAAAFVVEFFYRLQDIVLHIAVGQRVAVANFYGITASGDIDNRRIIEMGGEFFRVDGGGGNDDF</sequence>
<name>A0A2X1BY53_BREVE</name>
<gene>
    <name evidence="1" type="ORF">NCTC11166_03411</name>
</gene>
<evidence type="ECO:0000313" key="2">
    <source>
        <dbReference type="Proteomes" id="UP000251186"/>
    </source>
</evidence>
<protein>
    <submittedName>
        <fullName evidence="1">Uncharacterized protein</fullName>
    </submittedName>
</protein>
<dbReference type="EMBL" id="UAQP01000034">
    <property type="protein sequence ID" value="SPU57702.1"/>
    <property type="molecule type" value="Genomic_DNA"/>
</dbReference>
<proteinExistence type="predicted"/>
<reference evidence="1 2" key="1">
    <citation type="submission" date="2018-06" db="EMBL/GenBank/DDBJ databases">
        <authorList>
            <consortium name="Pathogen Informatics"/>
            <person name="Doyle S."/>
        </authorList>
    </citation>
    <scope>NUCLEOTIDE SEQUENCE [LARGE SCALE GENOMIC DNA]</scope>
    <source>
        <strain evidence="1 2">NCTC11166</strain>
    </source>
</reference>
<dbReference type="AlphaFoldDB" id="A0A2X1BY53"/>
<organism evidence="1 2">
    <name type="scientific">Brevundimonas vesicularis</name>
    <name type="common">Pseudomonas vesicularis</name>
    <dbReference type="NCBI Taxonomy" id="41276"/>
    <lineage>
        <taxon>Bacteria</taxon>
        <taxon>Pseudomonadati</taxon>
        <taxon>Pseudomonadota</taxon>
        <taxon>Alphaproteobacteria</taxon>
        <taxon>Caulobacterales</taxon>
        <taxon>Caulobacteraceae</taxon>
        <taxon>Brevundimonas</taxon>
    </lineage>
</organism>